<evidence type="ECO:0000256" key="1">
    <source>
        <dbReference type="SAM" id="Phobius"/>
    </source>
</evidence>
<evidence type="ECO:0000313" key="3">
    <source>
        <dbReference type="Proteomes" id="UP000256970"/>
    </source>
</evidence>
<evidence type="ECO:0000313" key="2">
    <source>
        <dbReference type="EMBL" id="SZX65480.1"/>
    </source>
</evidence>
<name>A0A383VKN4_TETOB</name>
<dbReference type="EMBL" id="FNXT01000640">
    <property type="protein sequence ID" value="SZX65480.1"/>
    <property type="molecule type" value="Genomic_DNA"/>
</dbReference>
<keyword evidence="1" id="KW-1133">Transmembrane helix</keyword>
<accession>A0A383VKN4</accession>
<dbReference type="Proteomes" id="UP000256970">
    <property type="component" value="Unassembled WGS sequence"/>
</dbReference>
<keyword evidence="3" id="KW-1185">Reference proteome</keyword>
<sequence length="237" mass="26136">MADSPIDQLIDEVLGGDFDTERRAQVADEVAYQYFSKVREQAGGQLDAETAQQINSMVPIPREEKDDIMKRTNRVARRVLRPLGYKMLQVQGLDPETAEPAAARAALEAQLTPQQQAEVDAEAQRLFAQVYLPEMQAALEDIGVDTRDPNTAWEQFGSDVMSRAEPPQQQSNQAPAVALGAVLGAVVVLGVSSFGRWLQRRRQQRRAGSSLGYSDEVEEVEELVSDSLQDDASAYAE</sequence>
<proteinExistence type="predicted"/>
<protein>
    <submittedName>
        <fullName evidence="2">Uncharacterized protein</fullName>
    </submittedName>
</protein>
<dbReference type="AlphaFoldDB" id="A0A383VKN4"/>
<keyword evidence="1" id="KW-0472">Membrane</keyword>
<gene>
    <name evidence="2" type="ORF">BQ4739_LOCUS5904</name>
</gene>
<reference evidence="2 3" key="1">
    <citation type="submission" date="2016-10" db="EMBL/GenBank/DDBJ databases">
        <authorList>
            <person name="Cai Z."/>
        </authorList>
    </citation>
    <scope>NUCLEOTIDE SEQUENCE [LARGE SCALE GENOMIC DNA]</scope>
</reference>
<organism evidence="2 3">
    <name type="scientific">Tetradesmus obliquus</name>
    <name type="common">Green alga</name>
    <name type="synonym">Acutodesmus obliquus</name>
    <dbReference type="NCBI Taxonomy" id="3088"/>
    <lineage>
        <taxon>Eukaryota</taxon>
        <taxon>Viridiplantae</taxon>
        <taxon>Chlorophyta</taxon>
        <taxon>core chlorophytes</taxon>
        <taxon>Chlorophyceae</taxon>
        <taxon>CS clade</taxon>
        <taxon>Sphaeropleales</taxon>
        <taxon>Scenedesmaceae</taxon>
        <taxon>Tetradesmus</taxon>
    </lineage>
</organism>
<keyword evidence="1" id="KW-0812">Transmembrane</keyword>
<feature type="transmembrane region" description="Helical" evidence="1">
    <location>
        <begin position="176"/>
        <end position="198"/>
    </location>
</feature>